<feature type="DNA-binding region" description="Homeobox" evidence="7">
    <location>
        <begin position="152"/>
        <end position="211"/>
    </location>
</feature>
<evidence type="ECO:0000256" key="5">
    <source>
        <dbReference type="ARBA" id="ARBA00023242"/>
    </source>
</evidence>
<keyword evidence="2" id="KW-0217">Developmental protein</keyword>
<dbReference type="Proteomes" id="UP000298663">
    <property type="component" value="Unassembled WGS sequence"/>
</dbReference>
<keyword evidence="3 7" id="KW-0238">DNA-binding</keyword>
<evidence type="ECO:0000256" key="3">
    <source>
        <dbReference type="ARBA" id="ARBA00023125"/>
    </source>
</evidence>
<comment type="caution">
    <text evidence="11">The sequence shown here is derived from an EMBL/GenBank/DDBJ whole genome shotgun (WGS) entry which is preliminary data.</text>
</comment>
<reference evidence="11 12" key="2">
    <citation type="journal article" date="2019" name="G3 (Bethesda)">
        <title>Hybrid Assembly of the Genome of the Entomopathogenic Nematode Steinernema carpocapsae Identifies the X-Chromosome.</title>
        <authorList>
            <person name="Serra L."/>
            <person name="Macchietto M."/>
            <person name="Macias-Munoz A."/>
            <person name="McGill C.J."/>
            <person name="Rodriguez I.M."/>
            <person name="Rodriguez B."/>
            <person name="Murad R."/>
            <person name="Mortazavi A."/>
        </authorList>
    </citation>
    <scope>NUCLEOTIDE SEQUENCE [LARGE SCALE GENOMIC DNA]</scope>
    <source>
        <strain evidence="11 12">ALL</strain>
    </source>
</reference>
<evidence type="ECO:0000256" key="1">
    <source>
        <dbReference type="ARBA" id="ARBA00004123"/>
    </source>
</evidence>
<organism evidence="11 12">
    <name type="scientific">Steinernema carpocapsae</name>
    <name type="common">Entomopathogenic nematode</name>
    <dbReference type="NCBI Taxonomy" id="34508"/>
    <lineage>
        <taxon>Eukaryota</taxon>
        <taxon>Metazoa</taxon>
        <taxon>Ecdysozoa</taxon>
        <taxon>Nematoda</taxon>
        <taxon>Chromadorea</taxon>
        <taxon>Rhabditida</taxon>
        <taxon>Tylenchina</taxon>
        <taxon>Panagrolaimomorpha</taxon>
        <taxon>Strongyloidoidea</taxon>
        <taxon>Steinernematidae</taxon>
        <taxon>Steinernema</taxon>
    </lineage>
</organism>
<sequence length="290" mass="32357">MQQSLPERWHPLAAYCNCVAPIIIKSTLEDVQTLSSSRSSGIMQSAFNIDKLIGSSSSSVDSSRTESSPSATVSPNLRASPVGDVGRQNYSPSLLTTTALASIKDELPDSSSSVSSSRFEADFLYPYKQHQNPLKSPAAYPDRHHHADDHSMRRYRTAFSREQITVLEKEFARENYVSRIRRGELANELSLPEGTIKVWFQNRRMKDKRQKLTSLQWPLEQISAYMLNAPLYYEAWRQSAAAPKVYPQPNFSGLVRPLLPTSQPGAFLPFLPVVCPPPPQTSTSPTTPTT</sequence>
<comment type="similarity">
    <text evidence="6">Belongs to the even-skipped homeobox family.</text>
</comment>
<dbReference type="SMART" id="SM00389">
    <property type="entry name" value="HOX"/>
    <property type="match status" value="1"/>
</dbReference>
<dbReference type="EMBL" id="AZBU02000005">
    <property type="protein sequence ID" value="TKR75911.1"/>
    <property type="molecule type" value="Genomic_DNA"/>
</dbReference>
<feature type="domain" description="Homeobox" evidence="10">
    <location>
        <begin position="150"/>
        <end position="210"/>
    </location>
</feature>
<evidence type="ECO:0000256" key="6">
    <source>
        <dbReference type="ARBA" id="ARBA00038449"/>
    </source>
</evidence>
<keyword evidence="12" id="KW-1185">Reference proteome</keyword>
<dbReference type="AlphaFoldDB" id="A0A4U5N0X7"/>
<dbReference type="PROSITE" id="PS50071">
    <property type="entry name" value="HOMEOBOX_2"/>
    <property type="match status" value="1"/>
</dbReference>
<comment type="subcellular location">
    <subcellularLocation>
        <location evidence="1 7 8">Nucleus</location>
    </subcellularLocation>
</comment>
<dbReference type="PANTHER" id="PTHR46294">
    <property type="entry name" value="SEGMENTATION PROTEIN EVEN-SKIPPED"/>
    <property type="match status" value="1"/>
</dbReference>
<dbReference type="GO" id="GO:0000981">
    <property type="term" value="F:DNA-binding transcription factor activity, RNA polymerase II-specific"/>
    <property type="evidence" value="ECO:0007669"/>
    <property type="project" value="InterPro"/>
</dbReference>
<evidence type="ECO:0000313" key="11">
    <source>
        <dbReference type="EMBL" id="TKR75911.1"/>
    </source>
</evidence>
<reference evidence="11 12" key="1">
    <citation type="journal article" date="2015" name="Genome Biol.">
        <title>Comparative genomics of Steinernema reveals deeply conserved gene regulatory networks.</title>
        <authorList>
            <person name="Dillman A.R."/>
            <person name="Macchietto M."/>
            <person name="Porter C.F."/>
            <person name="Rogers A."/>
            <person name="Williams B."/>
            <person name="Antoshechkin I."/>
            <person name="Lee M.M."/>
            <person name="Goodwin Z."/>
            <person name="Lu X."/>
            <person name="Lewis E.E."/>
            <person name="Goodrich-Blair H."/>
            <person name="Stock S.P."/>
            <person name="Adams B.J."/>
            <person name="Sternberg P.W."/>
            <person name="Mortazavi A."/>
        </authorList>
    </citation>
    <scope>NUCLEOTIDE SEQUENCE [LARGE SCALE GENOMIC DNA]</scope>
    <source>
        <strain evidence="11 12">ALL</strain>
    </source>
</reference>
<dbReference type="Pfam" id="PF00046">
    <property type="entry name" value="Homeodomain"/>
    <property type="match status" value="1"/>
</dbReference>
<proteinExistence type="inferred from homology"/>
<dbReference type="PANTHER" id="PTHR46294:SF4">
    <property type="entry name" value="SEGMENTATION PROTEIN EVEN-SKIPPED"/>
    <property type="match status" value="1"/>
</dbReference>
<gene>
    <name evidence="11" type="ORF">L596_017134</name>
</gene>
<dbReference type="InterPro" id="IPR001356">
    <property type="entry name" value="HD"/>
</dbReference>
<evidence type="ECO:0000256" key="4">
    <source>
        <dbReference type="ARBA" id="ARBA00023155"/>
    </source>
</evidence>
<keyword evidence="4 7" id="KW-0371">Homeobox</keyword>
<evidence type="ECO:0000313" key="12">
    <source>
        <dbReference type="Proteomes" id="UP000298663"/>
    </source>
</evidence>
<dbReference type="SUPFAM" id="SSF46689">
    <property type="entry name" value="Homeodomain-like"/>
    <property type="match status" value="1"/>
</dbReference>
<evidence type="ECO:0000256" key="2">
    <source>
        <dbReference type="ARBA" id="ARBA00022473"/>
    </source>
</evidence>
<evidence type="ECO:0000256" key="8">
    <source>
        <dbReference type="RuleBase" id="RU000682"/>
    </source>
</evidence>
<accession>A0A4U5N0X7</accession>
<dbReference type="GO" id="GO:0005634">
    <property type="term" value="C:nucleus"/>
    <property type="evidence" value="ECO:0007669"/>
    <property type="project" value="UniProtKB-SubCell"/>
</dbReference>
<evidence type="ECO:0000256" key="9">
    <source>
        <dbReference type="SAM" id="MobiDB-lite"/>
    </source>
</evidence>
<dbReference type="GO" id="GO:0000978">
    <property type="term" value="F:RNA polymerase II cis-regulatory region sequence-specific DNA binding"/>
    <property type="evidence" value="ECO:0007669"/>
    <property type="project" value="TreeGrafter"/>
</dbReference>
<dbReference type="OrthoDB" id="6159439at2759"/>
<dbReference type="InterPro" id="IPR009057">
    <property type="entry name" value="Homeodomain-like_sf"/>
</dbReference>
<dbReference type="InterPro" id="IPR017970">
    <property type="entry name" value="Homeobox_CS"/>
</dbReference>
<name>A0A4U5N0X7_STECR</name>
<keyword evidence="5 7" id="KW-0539">Nucleus</keyword>
<protein>
    <recommendedName>
        <fullName evidence="10">Homeobox domain-containing protein</fullName>
    </recommendedName>
</protein>
<feature type="region of interest" description="Disordered" evidence="9">
    <location>
        <begin position="58"/>
        <end position="88"/>
    </location>
</feature>
<dbReference type="STRING" id="34508.A0A4U5N0X7"/>
<dbReference type="Gene3D" id="1.10.10.60">
    <property type="entry name" value="Homeodomain-like"/>
    <property type="match status" value="1"/>
</dbReference>
<dbReference type="CDD" id="cd00086">
    <property type="entry name" value="homeodomain"/>
    <property type="match status" value="1"/>
</dbReference>
<dbReference type="InterPro" id="IPR052002">
    <property type="entry name" value="Even-skipped_HD"/>
</dbReference>
<dbReference type="PROSITE" id="PS00027">
    <property type="entry name" value="HOMEOBOX_1"/>
    <property type="match status" value="1"/>
</dbReference>
<evidence type="ECO:0000259" key="10">
    <source>
        <dbReference type="PROSITE" id="PS50071"/>
    </source>
</evidence>
<feature type="compositionally biased region" description="Low complexity" evidence="9">
    <location>
        <begin position="58"/>
        <end position="70"/>
    </location>
</feature>
<evidence type="ECO:0000256" key="7">
    <source>
        <dbReference type="PROSITE-ProRule" id="PRU00108"/>
    </source>
</evidence>